<evidence type="ECO:0000256" key="3">
    <source>
        <dbReference type="ARBA" id="ARBA00022679"/>
    </source>
</evidence>
<dbReference type="Pfam" id="PF25816">
    <property type="entry name" value="RamC_N"/>
    <property type="match status" value="1"/>
</dbReference>
<evidence type="ECO:0000256" key="4">
    <source>
        <dbReference type="ARBA" id="ARBA00022741"/>
    </source>
</evidence>
<organism evidence="9 10">
    <name type="scientific">Conyzicola nivalis</name>
    <dbReference type="NCBI Taxonomy" id="1477021"/>
    <lineage>
        <taxon>Bacteria</taxon>
        <taxon>Bacillati</taxon>
        <taxon>Actinomycetota</taxon>
        <taxon>Actinomycetes</taxon>
        <taxon>Micrococcales</taxon>
        <taxon>Microbacteriaceae</taxon>
        <taxon>Conyzicola</taxon>
    </lineage>
</organism>
<dbReference type="Gene3D" id="1.50.10.10">
    <property type="match status" value="1"/>
</dbReference>
<dbReference type="GO" id="GO:0005524">
    <property type="term" value="F:ATP binding"/>
    <property type="evidence" value="ECO:0007669"/>
    <property type="project" value="UniProtKB-KW"/>
</dbReference>
<dbReference type="SMART" id="SM00220">
    <property type="entry name" value="S_TKc"/>
    <property type="match status" value="1"/>
</dbReference>
<protein>
    <recommendedName>
        <fullName evidence="1">non-specific serine/threonine protein kinase</fullName>
        <ecNumber evidence="1">2.7.11.1</ecNumber>
    </recommendedName>
</protein>
<dbReference type="InterPro" id="IPR011009">
    <property type="entry name" value="Kinase-like_dom_sf"/>
</dbReference>
<keyword evidence="2 9" id="KW-0723">Serine/threonine-protein kinase</keyword>
<evidence type="ECO:0000256" key="1">
    <source>
        <dbReference type="ARBA" id="ARBA00012513"/>
    </source>
</evidence>
<sequence length="898" mass="96357">MPLTHLSFASADPFFYDTPSRGPAARRSNTFVPDAQSDWTGWRHDADDDLSGWRPRDSRLPEQGWKIHVSATPSGAADILRLVSGYCNAAGLPFTHAPTAVALLSRNSKDADRTASGRFITVYPADETQLRDALLALDALVGGRPGPYLLSDLRYKAGPLHVGYGAFAPLTVRGDGEDLPAIRTPEGDLVEDRRTAGFTRPPWVELPAFLREQPAALGGADALDGLAFAITRVLHRSNAGGVYEATDAAGERVILKEARPHAGLTPDGRDAVARLLDEESRLRALADDTVVGVRASVDLHGHRFLALDFVDGDDLHSAVVARTPATRANAAAADYLEYRQWALEVAAQTQAALERVHRLGYVHGDLHPGNVRVTAGGRVTLLDFEMCQPVADAGPVLIGAPGFVAPADADPSTQRGIGADRYALAGLKLFLFVPLTPLLALDPLKVDELLDSARDNFALDDDWVDEIRIDLGLPGRDTLATRSKLVCDADAAVRAWRTDSEDAILALQVMIGRSLDASADFARGDRAWPGDPRQFGGNGYGLAHGAAGVIHALESTSLELDPQALDWLGAATDAPQSRPGLYDGLAGAAWLQRRIGEDHLADDLLERVLRVDLESLGADLYGGLPGIGLYLLGEVDRFEEVEWQLARIAELLREHYDRRPDPDRNDPRPSARTGRGGLMWGATGTALFALRLYQRTGDAAHLRLAQDALDHDLARCTLAADGSLQLDEGGRLIPYLATGSAGIGMVAAELLPLVDNPRRYLEAIDAITLAACAPFAVEPGLFYGRAGLIHYLVAVSRVGLSSPETDTALAAHVAALQLHAVRHSTGIGFPGRGLLRLSCDLATGAAGILAALQAYRLSVYDPSRDGWQDLLPLLGPPTDRFADAEPTWYRGSSGQTRW</sequence>
<feature type="domain" description="Protein kinase" evidence="8">
    <location>
        <begin position="228"/>
        <end position="591"/>
    </location>
</feature>
<dbReference type="PROSITE" id="PS50011">
    <property type="entry name" value="PROTEIN_KINASE_DOM"/>
    <property type="match status" value="1"/>
</dbReference>
<dbReference type="Pfam" id="PF00069">
    <property type="entry name" value="Pkinase"/>
    <property type="match status" value="1"/>
</dbReference>
<feature type="compositionally biased region" description="Basic and acidic residues" evidence="7">
    <location>
        <begin position="657"/>
        <end position="669"/>
    </location>
</feature>
<reference evidence="9" key="1">
    <citation type="journal article" date="2014" name="Int. J. Syst. Evol. Microbiol.">
        <title>Complete genome sequence of Corynebacterium casei LMG S-19264T (=DSM 44701T), isolated from a smear-ripened cheese.</title>
        <authorList>
            <consortium name="US DOE Joint Genome Institute (JGI-PGF)"/>
            <person name="Walter F."/>
            <person name="Albersmeier A."/>
            <person name="Kalinowski J."/>
            <person name="Ruckert C."/>
        </authorList>
    </citation>
    <scope>NUCLEOTIDE SEQUENCE</scope>
    <source>
        <strain evidence="9">CGMCC 1.12813</strain>
    </source>
</reference>
<dbReference type="SMART" id="SM01260">
    <property type="entry name" value="LANC_like"/>
    <property type="match status" value="1"/>
</dbReference>
<dbReference type="InterPro" id="IPR057929">
    <property type="entry name" value="RamC_N"/>
</dbReference>
<feature type="region of interest" description="Disordered" evidence="7">
    <location>
        <begin position="657"/>
        <end position="676"/>
    </location>
</feature>
<dbReference type="EC" id="2.7.11.1" evidence="1"/>
<dbReference type="RefSeq" id="WP_188509242.1">
    <property type="nucleotide sequence ID" value="NZ_BMGB01000001.1"/>
</dbReference>
<dbReference type="Gene3D" id="1.10.510.10">
    <property type="entry name" value="Transferase(Phosphotransferase) domain 1"/>
    <property type="match status" value="1"/>
</dbReference>
<name>A0A916WF27_9MICO</name>
<dbReference type="InterPro" id="IPR007822">
    <property type="entry name" value="LANC-like"/>
</dbReference>
<proteinExistence type="predicted"/>
<dbReference type="SUPFAM" id="SSF56112">
    <property type="entry name" value="Protein kinase-like (PK-like)"/>
    <property type="match status" value="1"/>
</dbReference>
<gene>
    <name evidence="9" type="ORF">GCM10010979_06260</name>
</gene>
<dbReference type="EMBL" id="BMGB01000001">
    <property type="protein sequence ID" value="GGA94502.1"/>
    <property type="molecule type" value="Genomic_DNA"/>
</dbReference>
<reference evidence="9" key="2">
    <citation type="submission" date="2020-09" db="EMBL/GenBank/DDBJ databases">
        <authorList>
            <person name="Sun Q."/>
            <person name="Zhou Y."/>
        </authorList>
    </citation>
    <scope>NUCLEOTIDE SEQUENCE</scope>
    <source>
        <strain evidence="9">CGMCC 1.12813</strain>
    </source>
</reference>
<dbReference type="NCBIfam" id="NF038151">
    <property type="entry name" value="lanthi_synth_III"/>
    <property type="match status" value="1"/>
</dbReference>
<dbReference type="GO" id="GO:0031179">
    <property type="term" value="P:peptide modification"/>
    <property type="evidence" value="ECO:0007669"/>
    <property type="project" value="InterPro"/>
</dbReference>
<dbReference type="GO" id="GO:0005975">
    <property type="term" value="P:carbohydrate metabolic process"/>
    <property type="evidence" value="ECO:0007669"/>
    <property type="project" value="InterPro"/>
</dbReference>
<dbReference type="CDD" id="cd04791">
    <property type="entry name" value="LanC_SerThrkinase"/>
    <property type="match status" value="1"/>
</dbReference>
<dbReference type="InterPro" id="IPR012341">
    <property type="entry name" value="6hp_glycosidase-like_sf"/>
</dbReference>
<evidence type="ECO:0000313" key="10">
    <source>
        <dbReference type="Proteomes" id="UP000606922"/>
    </source>
</evidence>
<evidence type="ECO:0000256" key="5">
    <source>
        <dbReference type="ARBA" id="ARBA00022777"/>
    </source>
</evidence>
<dbReference type="SUPFAM" id="SSF158745">
    <property type="entry name" value="LanC-like"/>
    <property type="match status" value="1"/>
</dbReference>
<keyword evidence="10" id="KW-1185">Reference proteome</keyword>
<dbReference type="PANTHER" id="PTHR43289:SF6">
    <property type="entry name" value="SERINE_THREONINE-PROTEIN KINASE NEKL-3"/>
    <property type="match status" value="1"/>
</dbReference>
<keyword evidence="4" id="KW-0547">Nucleotide-binding</keyword>
<keyword evidence="3" id="KW-0808">Transferase</keyword>
<dbReference type="InterPro" id="IPR058053">
    <property type="entry name" value="RamC_C"/>
</dbReference>
<dbReference type="Proteomes" id="UP000606922">
    <property type="component" value="Unassembled WGS sequence"/>
</dbReference>
<keyword evidence="6" id="KW-0067">ATP-binding</keyword>
<keyword evidence="5 9" id="KW-0418">Kinase</keyword>
<evidence type="ECO:0000313" key="9">
    <source>
        <dbReference type="EMBL" id="GGA94502.1"/>
    </source>
</evidence>
<evidence type="ECO:0000259" key="8">
    <source>
        <dbReference type="PROSITE" id="PS50011"/>
    </source>
</evidence>
<dbReference type="GO" id="GO:0004674">
    <property type="term" value="F:protein serine/threonine kinase activity"/>
    <property type="evidence" value="ECO:0007669"/>
    <property type="project" value="UniProtKB-KW"/>
</dbReference>
<evidence type="ECO:0000256" key="2">
    <source>
        <dbReference type="ARBA" id="ARBA00022527"/>
    </source>
</evidence>
<dbReference type="AlphaFoldDB" id="A0A916WF27"/>
<dbReference type="InterPro" id="IPR053524">
    <property type="entry name" value="Aerial_hyphae_peptide-synth"/>
</dbReference>
<dbReference type="PANTHER" id="PTHR43289">
    <property type="entry name" value="MITOGEN-ACTIVATED PROTEIN KINASE KINASE KINASE 20-RELATED"/>
    <property type="match status" value="1"/>
</dbReference>
<evidence type="ECO:0000256" key="7">
    <source>
        <dbReference type="SAM" id="MobiDB-lite"/>
    </source>
</evidence>
<evidence type="ECO:0000256" key="6">
    <source>
        <dbReference type="ARBA" id="ARBA00022840"/>
    </source>
</evidence>
<dbReference type="InterPro" id="IPR000719">
    <property type="entry name" value="Prot_kinase_dom"/>
</dbReference>
<comment type="caution">
    <text evidence="9">The sequence shown here is derived from an EMBL/GenBank/DDBJ whole genome shotgun (WGS) entry which is preliminary data.</text>
</comment>
<accession>A0A916WF27</accession>